<dbReference type="InterPro" id="IPR003477">
    <property type="entry name" value="PemK-like"/>
</dbReference>
<dbReference type="Pfam" id="PF02452">
    <property type="entry name" value="PemK_toxin"/>
    <property type="match status" value="1"/>
</dbReference>
<keyword evidence="2" id="KW-1277">Toxin-antitoxin system</keyword>
<evidence type="ECO:0000256" key="2">
    <source>
        <dbReference type="ARBA" id="ARBA00022649"/>
    </source>
</evidence>
<dbReference type="GO" id="GO:0003677">
    <property type="term" value="F:DNA binding"/>
    <property type="evidence" value="ECO:0007669"/>
    <property type="project" value="InterPro"/>
</dbReference>
<gene>
    <name evidence="3" type="ORF">C8E89_104199</name>
</gene>
<keyword evidence="4" id="KW-1185">Reference proteome</keyword>
<accession>A0A318HK42</accession>
<evidence type="ECO:0000313" key="3">
    <source>
        <dbReference type="EMBL" id="PXX10401.1"/>
    </source>
</evidence>
<evidence type="ECO:0000256" key="1">
    <source>
        <dbReference type="ARBA" id="ARBA00007521"/>
    </source>
</evidence>
<dbReference type="Gene3D" id="2.30.30.110">
    <property type="match status" value="1"/>
</dbReference>
<organism evidence="3 4">
    <name type="scientific">Mycolicibacterium moriokaense</name>
    <dbReference type="NCBI Taxonomy" id="39691"/>
    <lineage>
        <taxon>Bacteria</taxon>
        <taxon>Bacillati</taxon>
        <taxon>Actinomycetota</taxon>
        <taxon>Actinomycetes</taxon>
        <taxon>Mycobacteriales</taxon>
        <taxon>Mycobacteriaceae</taxon>
        <taxon>Mycolicibacterium</taxon>
    </lineage>
</organism>
<evidence type="ECO:0000313" key="4">
    <source>
        <dbReference type="Proteomes" id="UP000247781"/>
    </source>
</evidence>
<dbReference type="AlphaFoldDB" id="A0A318HK42"/>
<dbReference type="EMBL" id="QJJU01000004">
    <property type="protein sequence ID" value="PXX10401.1"/>
    <property type="molecule type" value="Genomic_DNA"/>
</dbReference>
<reference evidence="4" key="1">
    <citation type="submission" date="2018-05" db="EMBL/GenBank/DDBJ databases">
        <authorList>
            <person name="Deangelis K."/>
            <person name="Huntemann M."/>
            <person name="Clum A."/>
            <person name="Pillay M."/>
            <person name="Palaniappan K."/>
            <person name="Varghese N."/>
            <person name="Mikhailova N."/>
            <person name="Stamatis D."/>
            <person name="Reddy T."/>
            <person name="Daum C."/>
            <person name="Shapiro N."/>
            <person name="Ivanova N."/>
            <person name="Kyrpides N."/>
            <person name="Woyke T."/>
        </authorList>
    </citation>
    <scope>NUCLEOTIDE SEQUENCE [LARGE SCALE GENOMIC DNA]</scope>
    <source>
        <strain evidence="4">GAS496</strain>
    </source>
</reference>
<proteinExistence type="inferred from homology"/>
<protein>
    <submittedName>
        <fullName evidence="3">PemK-like, MazF-like toxin of type II toxin-antitoxin system</fullName>
    </submittedName>
</protein>
<sequence length="222" mass="25102">MHYQGIEARPSRHNRATLASLMLENMAPPWKTFQRFAENLVFNEAPKFIRQQLQSDTVARGIQQGIKLGIDVITGTAPRSDTPAITAGRPVTDNSVPTAQRARRLLYAPDLDGRADPGEIVWTWVVYEDDPTRGKDRPVLVVGRDRSTLLGLMLSSQEHHRNDPNWVGIGCGSWDYEGRASWVRLDRVLDVPEEGIRREGAILERETFEVVATRLRAEFSWS</sequence>
<dbReference type="Proteomes" id="UP000247781">
    <property type="component" value="Unassembled WGS sequence"/>
</dbReference>
<dbReference type="SUPFAM" id="SSF50118">
    <property type="entry name" value="Cell growth inhibitor/plasmid maintenance toxic component"/>
    <property type="match status" value="1"/>
</dbReference>
<comment type="caution">
    <text evidence="3">The sequence shown here is derived from an EMBL/GenBank/DDBJ whole genome shotgun (WGS) entry which is preliminary data.</text>
</comment>
<dbReference type="InterPro" id="IPR011067">
    <property type="entry name" value="Plasmid_toxin/cell-grow_inhib"/>
</dbReference>
<reference evidence="3 4" key="2">
    <citation type="submission" date="2018-06" db="EMBL/GenBank/DDBJ databases">
        <title>Sequencing of bacterial isolates from soil warming experiment in Harvard Forest, Massachusetts, USA.</title>
        <authorList>
            <person name="Deangelis K.PhD."/>
        </authorList>
    </citation>
    <scope>NUCLEOTIDE SEQUENCE [LARGE SCALE GENOMIC DNA]</scope>
    <source>
        <strain evidence="3 4">GAS496</strain>
    </source>
</reference>
<name>A0A318HK42_9MYCO</name>
<comment type="similarity">
    <text evidence="1">Belongs to the PemK/MazF family.</text>
</comment>